<evidence type="ECO:0000256" key="4">
    <source>
        <dbReference type="ARBA" id="ARBA00022692"/>
    </source>
</evidence>
<feature type="transmembrane region" description="Helical" evidence="9">
    <location>
        <begin position="196"/>
        <end position="214"/>
    </location>
</feature>
<sequence length="651" mass="72818">APGRRRPRRRPAAARARRSRWRCGPRGACGWCRCGRAGGTKGSSPFPRGSESPRASSREGAPPRRAGTATRPGERAGSTGQLISEHLLKGAGEDCSDLDYDSQFRPTTKRFTRATSPVPVHVRSRRCIRDILCGSDAFFSLFGWRFLRRSLMGIWRPMLAYTLFAALFVGSVQAVPLEHRTKVEHSLKSFAVLFDFTRVFLVFTLTAVVGTMYGRWWEMRRLIGVVMGKTQDTTIMITSYIQGDDSEELMCELVRYLNLAHVLVHMQARSKHGKEVLLTFQDLQRAELVTQSERQIIESLDGVSLHQVAYMWFLQLWLEVVQQGLVPKLLVDSMHAKMQENISMMRGAASDIFMYQNTPPPIGYFRVLYLLLNVSLLISPLGVYASLLSDSSVLMDRWMVVPVVFMIAFFMLSFVHMCHEMFDPFSEGLSHFPLRFYLGSTLRSSYSLLGTPREGRLCFYAQKQVEGSPSHDAGDETAEAAAGRGRSPCTRRRAETEPDSPAKQAVFEYERLRHANLQRTSGRARAKSISMGLDQLAEDSSEREALRDMHEGNLFLGRSHWSSAQHQRAALPTWASSPALAYASRGGGDPEAGVPAQRGLQRSSSLQVVERLGSDARPRANTAPSDADAASSRTGDPRYPHFRRSVVRSMA</sequence>
<feature type="compositionally biased region" description="Basic residues" evidence="8">
    <location>
        <begin position="1"/>
        <end position="23"/>
    </location>
</feature>
<feature type="region of interest" description="Disordered" evidence="8">
    <location>
        <begin position="582"/>
        <end position="651"/>
    </location>
</feature>
<feature type="transmembrane region" description="Helical" evidence="9">
    <location>
        <begin position="367"/>
        <end position="387"/>
    </location>
</feature>
<evidence type="ECO:0000313" key="10">
    <source>
        <dbReference type="EMBL" id="CAK0824936.1"/>
    </source>
</evidence>
<reference evidence="10" key="1">
    <citation type="submission" date="2023-10" db="EMBL/GenBank/DDBJ databases">
        <authorList>
            <person name="Chen Y."/>
            <person name="Shah S."/>
            <person name="Dougan E. K."/>
            <person name="Thang M."/>
            <person name="Chan C."/>
        </authorList>
    </citation>
    <scope>NUCLEOTIDE SEQUENCE [LARGE SCALE GENOMIC DNA]</scope>
</reference>
<evidence type="ECO:0000256" key="9">
    <source>
        <dbReference type="SAM" id="Phobius"/>
    </source>
</evidence>
<evidence type="ECO:0000256" key="7">
    <source>
        <dbReference type="ARBA" id="ARBA00023136"/>
    </source>
</evidence>
<feature type="transmembrane region" description="Helical" evidence="9">
    <location>
        <begin position="158"/>
        <end position="176"/>
    </location>
</feature>
<dbReference type="Proteomes" id="UP001189429">
    <property type="component" value="Unassembled WGS sequence"/>
</dbReference>
<comment type="caution">
    <text evidence="10">The sequence shown here is derived from an EMBL/GenBank/DDBJ whole genome shotgun (WGS) entry which is preliminary data.</text>
</comment>
<organism evidence="10 11">
    <name type="scientific">Prorocentrum cordatum</name>
    <dbReference type="NCBI Taxonomy" id="2364126"/>
    <lineage>
        <taxon>Eukaryota</taxon>
        <taxon>Sar</taxon>
        <taxon>Alveolata</taxon>
        <taxon>Dinophyceae</taxon>
        <taxon>Prorocentrales</taxon>
        <taxon>Prorocentraceae</taxon>
        <taxon>Prorocentrum</taxon>
    </lineage>
</organism>
<feature type="compositionally biased region" description="Low complexity" evidence="8">
    <location>
        <begin position="24"/>
        <end position="35"/>
    </location>
</feature>
<evidence type="ECO:0000256" key="5">
    <source>
        <dbReference type="ARBA" id="ARBA00022989"/>
    </source>
</evidence>
<keyword evidence="2" id="KW-0813">Transport</keyword>
<dbReference type="EMBL" id="CAUYUJ010008779">
    <property type="protein sequence ID" value="CAK0824936.1"/>
    <property type="molecule type" value="Genomic_DNA"/>
</dbReference>
<name>A0ABN9S233_9DINO</name>
<protein>
    <recommendedName>
        <fullName evidence="12">Bestrophin homolog</fullName>
    </recommendedName>
</protein>
<comment type="subcellular location">
    <subcellularLocation>
        <location evidence="1">Cell membrane</location>
        <topology evidence="1">Multi-pass membrane protein</topology>
    </subcellularLocation>
</comment>
<feature type="non-terminal residue" evidence="10">
    <location>
        <position position="1"/>
    </location>
</feature>
<dbReference type="PANTHER" id="PTHR33281:SF19">
    <property type="entry name" value="VOLTAGE-DEPENDENT ANION CHANNEL-FORMING PROTEIN YNEE"/>
    <property type="match status" value="1"/>
</dbReference>
<keyword evidence="6" id="KW-0406">Ion transport</keyword>
<gene>
    <name evidence="10" type="ORF">PCOR1329_LOCUS25198</name>
</gene>
<feature type="region of interest" description="Disordered" evidence="8">
    <location>
        <begin position="1"/>
        <end position="80"/>
    </location>
</feature>
<keyword evidence="3" id="KW-1003">Cell membrane</keyword>
<evidence type="ECO:0000256" key="8">
    <source>
        <dbReference type="SAM" id="MobiDB-lite"/>
    </source>
</evidence>
<accession>A0ABN9S233</accession>
<evidence type="ECO:0000256" key="2">
    <source>
        <dbReference type="ARBA" id="ARBA00022448"/>
    </source>
</evidence>
<keyword evidence="11" id="KW-1185">Reference proteome</keyword>
<evidence type="ECO:0000256" key="6">
    <source>
        <dbReference type="ARBA" id="ARBA00023065"/>
    </source>
</evidence>
<evidence type="ECO:0000313" key="11">
    <source>
        <dbReference type="Proteomes" id="UP001189429"/>
    </source>
</evidence>
<feature type="region of interest" description="Disordered" evidence="8">
    <location>
        <begin position="467"/>
        <end position="501"/>
    </location>
</feature>
<evidence type="ECO:0000256" key="1">
    <source>
        <dbReference type="ARBA" id="ARBA00004651"/>
    </source>
</evidence>
<keyword evidence="5 9" id="KW-1133">Transmembrane helix</keyword>
<keyword evidence="7 9" id="KW-0472">Membrane</keyword>
<dbReference type="InterPro" id="IPR044669">
    <property type="entry name" value="YneE/VCCN1/2-like"/>
</dbReference>
<keyword evidence="4 9" id="KW-0812">Transmembrane</keyword>
<feature type="compositionally biased region" description="Basic residues" evidence="8">
    <location>
        <begin position="640"/>
        <end position="651"/>
    </location>
</feature>
<evidence type="ECO:0000256" key="3">
    <source>
        <dbReference type="ARBA" id="ARBA00022475"/>
    </source>
</evidence>
<proteinExistence type="predicted"/>
<dbReference type="PANTHER" id="PTHR33281">
    <property type="entry name" value="UPF0187 PROTEIN YNEE"/>
    <property type="match status" value="1"/>
</dbReference>
<evidence type="ECO:0008006" key="12">
    <source>
        <dbReference type="Google" id="ProtNLM"/>
    </source>
</evidence>
<dbReference type="Pfam" id="PF01062">
    <property type="entry name" value="Bestrophin"/>
    <property type="match status" value="1"/>
</dbReference>
<dbReference type="InterPro" id="IPR021134">
    <property type="entry name" value="Bestrophin-like"/>
</dbReference>
<feature type="transmembrane region" description="Helical" evidence="9">
    <location>
        <begin position="399"/>
        <end position="418"/>
    </location>
</feature>